<organism evidence="5 6">
    <name type="scientific">Pseudomonas poae</name>
    <dbReference type="NCBI Taxonomy" id="200451"/>
    <lineage>
        <taxon>Bacteria</taxon>
        <taxon>Pseudomonadati</taxon>
        <taxon>Pseudomonadota</taxon>
        <taxon>Gammaproteobacteria</taxon>
        <taxon>Pseudomonadales</taxon>
        <taxon>Pseudomonadaceae</taxon>
        <taxon>Pseudomonas</taxon>
    </lineage>
</organism>
<comment type="caution">
    <text evidence="5">The sequence shown here is derived from an EMBL/GenBank/DDBJ whole genome shotgun (WGS) entry which is preliminary data.</text>
</comment>
<dbReference type="InterPro" id="IPR045851">
    <property type="entry name" value="AMP-bd_C_sf"/>
</dbReference>
<evidence type="ECO:0000313" key="5">
    <source>
        <dbReference type="EMBL" id="PRC11687.1"/>
    </source>
</evidence>
<dbReference type="InterPro" id="IPR042099">
    <property type="entry name" value="ANL_N_sf"/>
</dbReference>
<feature type="domain" description="AMP-binding enzyme C-terminal" evidence="4">
    <location>
        <begin position="410"/>
        <end position="462"/>
    </location>
</feature>
<dbReference type="GO" id="GO:0031956">
    <property type="term" value="F:medium-chain fatty acid-CoA ligase activity"/>
    <property type="evidence" value="ECO:0007669"/>
    <property type="project" value="TreeGrafter"/>
</dbReference>
<dbReference type="Pfam" id="PF13193">
    <property type="entry name" value="AMP-binding_C"/>
    <property type="match status" value="1"/>
</dbReference>
<gene>
    <name evidence="5" type="ORF">CQZ99_24535</name>
</gene>
<evidence type="ECO:0000313" key="6">
    <source>
        <dbReference type="Proteomes" id="UP000238045"/>
    </source>
</evidence>
<dbReference type="GO" id="GO:0006631">
    <property type="term" value="P:fatty acid metabolic process"/>
    <property type="evidence" value="ECO:0007669"/>
    <property type="project" value="TreeGrafter"/>
</dbReference>
<dbReference type="CDD" id="cd04433">
    <property type="entry name" value="AFD_class_I"/>
    <property type="match status" value="1"/>
</dbReference>
<evidence type="ECO:0000256" key="1">
    <source>
        <dbReference type="ARBA" id="ARBA00006432"/>
    </source>
</evidence>
<accession>A0A2S9E9Y6</accession>
<evidence type="ECO:0000259" key="4">
    <source>
        <dbReference type="Pfam" id="PF13193"/>
    </source>
</evidence>
<dbReference type="RefSeq" id="WP_105699132.1">
    <property type="nucleotide sequence ID" value="NZ_CP159260.1"/>
</dbReference>
<reference evidence="5 6" key="1">
    <citation type="submission" date="2017-09" db="EMBL/GenBank/DDBJ databases">
        <title>Genomic, metabolic, and phenotypic characteristics of bacterial isolates from the natural microbiome of the model nematode Caenorhabditis elegans.</title>
        <authorList>
            <person name="Zimmermann J."/>
            <person name="Obeng N."/>
            <person name="Yang W."/>
            <person name="Obeng O."/>
            <person name="Kissoyan K."/>
            <person name="Pees B."/>
            <person name="Dirksen P."/>
            <person name="Hoppner M."/>
            <person name="Franke A."/>
            <person name="Rosenstiel P."/>
            <person name="Leippe M."/>
            <person name="Dierking K."/>
            <person name="Kaleta C."/>
            <person name="Schulenburg H."/>
        </authorList>
    </citation>
    <scope>NUCLEOTIDE SEQUENCE [LARGE SCALE GENOMIC DNA]</scope>
    <source>
        <strain evidence="5 6">MYb117</strain>
    </source>
</reference>
<protein>
    <recommendedName>
        <fullName evidence="7">AMP-dependent synthetase/ligase domain-containing protein</fullName>
    </recommendedName>
</protein>
<dbReference type="Gene3D" id="3.30.300.30">
    <property type="match status" value="1"/>
</dbReference>
<dbReference type="PANTHER" id="PTHR43201:SF5">
    <property type="entry name" value="MEDIUM-CHAIN ACYL-COA LIGASE ACSF2, MITOCHONDRIAL"/>
    <property type="match status" value="1"/>
</dbReference>
<dbReference type="Pfam" id="PF00501">
    <property type="entry name" value="AMP-binding"/>
    <property type="match status" value="1"/>
</dbReference>
<dbReference type="AlphaFoldDB" id="A0A2S9E9Y6"/>
<evidence type="ECO:0000256" key="2">
    <source>
        <dbReference type="ARBA" id="ARBA00022598"/>
    </source>
</evidence>
<feature type="domain" description="AMP-dependent synthetase/ligase" evidence="3">
    <location>
        <begin position="62"/>
        <end position="358"/>
    </location>
</feature>
<dbReference type="SUPFAM" id="SSF56801">
    <property type="entry name" value="Acetyl-CoA synthetase-like"/>
    <property type="match status" value="1"/>
</dbReference>
<dbReference type="Gene3D" id="3.40.50.12780">
    <property type="entry name" value="N-terminal domain of ligase-like"/>
    <property type="match status" value="1"/>
</dbReference>
<proteinExistence type="inferred from homology"/>
<evidence type="ECO:0008006" key="7">
    <source>
        <dbReference type="Google" id="ProtNLM"/>
    </source>
</evidence>
<sequence length="481" mass="52171">MGFLGTSNCIALLSEHIATHTAMRLQDPRASNWPSMINGPLFIDRAYNWAKIFFIAEPVNNSPILILMRLGLESSSLLLGALQAGLFPILMKPTTPTHLVLEAVRESSCSLIAVPSGLLLEIVKHGFLPVSQGDDYAILRSPYASVPHLKLGNTPIIGILSSGSTGKPKIIIHTLDRVLHNATLHATSIGLRAEDTVALTLPLNYSAGLVAGLLSTLITGASGIFIDTQKINPRRLLPQLRVSVCMATPATIMSVYDITTLDRARVVTVGGDAINYRLACELIEYCGITTEIYSTYGMTEAGPRISSSTVTREILEYYNAIPLGKPLEGVQFDIRITDTVAGSGELLVSTPTAMYGYLNPSLESSTTQDKPFGTIRTGDIFKVLSDGMVFVGRSGRLIVRGGENIYPAVIESAILKHLDVDDVWVTAEPDELLGHVPKAYVTGNKKIKISYMAKKLRNVLPSSYIPAIWEYAEKLPDHAKK</sequence>
<dbReference type="Proteomes" id="UP000238045">
    <property type="component" value="Unassembled WGS sequence"/>
</dbReference>
<comment type="similarity">
    <text evidence="1">Belongs to the ATP-dependent AMP-binding enzyme family.</text>
</comment>
<keyword evidence="2" id="KW-0436">Ligase</keyword>
<dbReference type="InterPro" id="IPR000873">
    <property type="entry name" value="AMP-dep_synth/lig_dom"/>
</dbReference>
<dbReference type="PANTHER" id="PTHR43201">
    <property type="entry name" value="ACYL-COA SYNTHETASE"/>
    <property type="match status" value="1"/>
</dbReference>
<keyword evidence="6" id="KW-1185">Reference proteome</keyword>
<evidence type="ECO:0000259" key="3">
    <source>
        <dbReference type="Pfam" id="PF00501"/>
    </source>
</evidence>
<dbReference type="InterPro" id="IPR025110">
    <property type="entry name" value="AMP-bd_C"/>
</dbReference>
<dbReference type="EMBL" id="PCQL01000037">
    <property type="protein sequence ID" value="PRC11687.1"/>
    <property type="molecule type" value="Genomic_DNA"/>
</dbReference>
<name>A0A2S9E9Y6_9PSED</name>